<evidence type="ECO:0000313" key="3">
    <source>
        <dbReference type="Proteomes" id="UP000435112"/>
    </source>
</evidence>
<comment type="caution">
    <text evidence="2">The sequence shown here is derived from an EMBL/GenBank/DDBJ whole genome shotgun (WGS) entry which is preliminary data.</text>
</comment>
<sequence>MALMTEPPSVNPGQPSIQGSSSRLRLQVRDALYAGEAGSSLNPEEVNHSNHTVDSAFEARLPARFGCDCSSSWC</sequence>
<dbReference type="EMBL" id="QXFU01002232">
    <property type="protein sequence ID" value="KAE8988565.1"/>
    <property type="molecule type" value="Genomic_DNA"/>
</dbReference>
<name>A0A6A3J889_9STRA</name>
<accession>A0A6A3J889</accession>
<gene>
    <name evidence="2" type="ORF">PR002_g21727</name>
</gene>
<dbReference type="Proteomes" id="UP000435112">
    <property type="component" value="Unassembled WGS sequence"/>
</dbReference>
<evidence type="ECO:0000256" key="1">
    <source>
        <dbReference type="SAM" id="MobiDB-lite"/>
    </source>
</evidence>
<proteinExistence type="predicted"/>
<dbReference type="AlphaFoldDB" id="A0A6A3J889"/>
<reference evidence="2 3" key="1">
    <citation type="submission" date="2018-09" db="EMBL/GenBank/DDBJ databases">
        <title>Genomic investigation of the strawberry pathogen Phytophthora fragariae indicates pathogenicity is determined by transcriptional variation in three key races.</title>
        <authorList>
            <person name="Adams T.M."/>
            <person name="Armitage A.D."/>
            <person name="Sobczyk M.K."/>
            <person name="Bates H.J."/>
            <person name="Dunwell J.M."/>
            <person name="Nellist C.F."/>
            <person name="Harrison R.J."/>
        </authorList>
    </citation>
    <scope>NUCLEOTIDE SEQUENCE [LARGE SCALE GENOMIC DNA]</scope>
    <source>
        <strain evidence="2 3">SCRP324</strain>
    </source>
</reference>
<feature type="region of interest" description="Disordered" evidence="1">
    <location>
        <begin position="1"/>
        <end position="22"/>
    </location>
</feature>
<organism evidence="2 3">
    <name type="scientific">Phytophthora rubi</name>
    <dbReference type="NCBI Taxonomy" id="129364"/>
    <lineage>
        <taxon>Eukaryota</taxon>
        <taxon>Sar</taxon>
        <taxon>Stramenopiles</taxon>
        <taxon>Oomycota</taxon>
        <taxon>Peronosporomycetes</taxon>
        <taxon>Peronosporales</taxon>
        <taxon>Peronosporaceae</taxon>
        <taxon>Phytophthora</taxon>
    </lineage>
</organism>
<feature type="compositionally biased region" description="Polar residues" evidence="1">
    <location>
        <begin position="11"/>
        <end position="22"/>
    </location>
</feature>
<protein>
    <submittedName>
        <fullName evidence="2">Uncharacterized protein</fullName>
    </submittedName>
</protein>
<evidence type="ECO:0000313" key="2">
    <source>
        <dbReference type="EMBL" id="KAE8988565.1"/>
    </source>
</evidence>